<evidence type="ECO:0000259" key="5">
    <source>
        <dbReference type="PROSITE" id="PS51464"/>
    </source>
</evidence>
<evidence type="ECO:0000256" key="1">
    <source>
        <dbReference type="ARBA" id="ARBA00023015"/>
    </source>
</evidence>
<sequence length="289" mass="32904">MMNYDYKLKTKEIPLTQGEKQLIKYFDEYKGDTFTDTIVELAKNADVSTSTISRFVKKISFDTYKDFSKYFNGRMKEFKISKQNEHLSLTDQTGKILDNYTQKLNDSINSDNLDKVTEIAKLILNSNRIILFGSGSKSSVATGMSAELSNVGLTVNLVTNFNNLLSIVANAKSGDVVIVYTNKSNSLEFKFISDFAKNKDIKVIIVTSAPAEQFKKIADIVLSYGSVYFFNKFVTARHDIFADVFTNMILMEILNLSSLCSINYRRAQSARQKWKVYQKTKKRTEIEVN</sequence>
<dbReference type="InterPro" id="IPR001347">
    <property type="entry name" value="SIS_dom"/>
</dbReference>
<dbReference type="OrthoDB" id="400060at2"/>
<name>D5E587_MYCCM</name>
<dbReference type="GO" id="GO:0003700">
    <property type="term" value="F:DNA-binding transcription factor activity"/>
    <property type="evidence" value="ECO:0007669"/>
    <property type="project" value="InterPro"/>
</dbReference>
<dbReference type="InterPro" id="IPR035472">
    <property type="entry name" value="RpiR-like_SIS"/>
</dbReference>
<organism evidence="6 7">
    <name type="scientific">Mycoplasma crocodyli (strain ATCC 51981 / MP145)</name>
    <dbReference type="NCBI Taxonomy" id="512564"/>
    <lineage>
        <taxon>Bacteria</taxon>
        <taxon>Bacillati</taxon>
        <taxon>Mycoplasmatota</taxon>
        <taxon>Mollicutes</taxon>
        <taxon>Mycoplasmataceae</taxon>
        <taxon>Mycoplasma</taxon>
    </lineage>
</organism>
<feature type="domain" description="HTH rpiR-type" evidence="4">
    <location>
        <begin position="2"/>
        <end position="78"/>
    </location>
</feature>
<dbReference type="AlphaFoldDB" id="D5E587"/>
<dbReference type="PROSITE" id="PS51071">
    <property type="entry name" value="HTH_RPIR"/>
    <property type="match status" value="1"/>
</dbReference>
<dbReference type="SUPFAM" id="SSF46689">
    <property type="entry name" value="Homeodomain-like"/>
    <property type="match status" value="1"/>
</dbReference>
<dbReference type="EMBL" id="CP001991">
    <property type="protein sequence ID" value="ADE19402.1"/>
    <property type="molecule type" value="Genomic_DNA"/>
</dbReference>
<dbReference type="GO" id="GO:0097367">
    <property type="term" value="F:carbohydrate derivative binding"/>
    <property type="evidence" value="ECO:0007669"/>
    <property type="project" value="InterPro"/>
</dbReference>
<dbReference type="GO" id="GO:1901135">
    <property type="term" value="P:carbohydrate derivative metabolic process"/>
    <property type="evidence" value="ECO:0007669"/>
    <property type="project" value="InterPro"/>
</dbReference>
<keyword evidence="7" id="KW-1185">Reference proteome</keyword>
<dbReference type="HOGENOM" id="CLU_962504_0_0_14"/>
<feature type="domain" description="SIS" evidence="5">
    <location>
        <begin position="119"/>
        <end position="267"/>
    </location>
</feature>
<evidence type="ECO:0000259" key="4">
    <source>
        <dbReference type="PROSITE" id="PS51071"/>
    </source>
</evidence>
<dbReference type="Gene3D" id="1.10.10.10">
    <property type="entry name" value="Winged helix-like DNA-binding domain superfamily/Winged helix DNA-binding domain"/>
    <property type="match status" value="1"/>
</dbReference>
<dbReference type="CDD" id="cd05013">
    <property type="entry name" value="SIS_RpiR"/>
    <property type="match status" value="1"/>
</dbReference>
<dbReference type="CDD" id="cd00093">
    <property type="entry name" value="HTH_XRE"/>
    <property type="match status" value="1"/>
</dbReference>
<dbReference type="InterPro" id="IPR000281">
    <property type="entry name" value="HTH_RpiR"/>
</dbReference>
<dbReference type="InterPro" id="IPR036388">
    <property type="entry name" value="WH-like_DNA-bd_sf"/>
</dbReference>
<dbReference type="PROSITE" id="PS51464">
    <property type="entry name" value="SIS"/>
    <property type="match status" value="1"/>
</dbReference>
<proteinExistence type="predicted"/>
<dbReference type="Pfam" id="PF01380">
    <property type="entry name" value="SIS"/>
    <property type="match status" value="1"/>
</dbReference>
<accession>D5E587</accession>
<keyword evidence="1" id="KW-0805">Transcription regulation</keyword>
<dbReference type="InterPro" id="IPR001387">
    <property type="entry name" value="Cro/C1-type_HTH"/>
</dbReference>
<dbReference type="RefSeq" id="WP_013054179.1">
    <property type="nucleotide sequence ID" value="NC_014014.1"/>
</dbReference>
<dbReference type="Gene3D" id="3.40.50.10490">
    <property type="entry name" value="Glucose-6-phosphate isomerase like protein, domain 1"/>
    <property type="match status" value="1"/>
</dbReference>
<evidence type="ECO:0000313" key="7">
    <source>
        <dbReference type="Proteomes" id="UP000001845"/>
    </source>
</evidence>
<dbReference type="GO" id="GO:0003677">
    <property type="term" value="F:DNA binding"/>
    <property type="evidence" value="ECO:0007669"/>
    <property type="project" value="UniProtKB-KW"/>
</dbReference>
<protein>
    <submittedName>
        <fullName evidence="6">Hypothetical HTH-type transcriptional regulator, RpiR family</fullName>
    </submittedName>
</protein>
<keyword evidence="2" id="KW-0238">DNA-binding</keyword>
<evidence type="ECO:0000256" key="3">
    <source>
        <dbReference type="ARBA" id="ARBA00023163"/>
    </source>
</evidence>
<reference key="2">
    <citation type="submission" date="2010-03" db="EMBL/GenBank/DDBJ databases">
        <authorList>
            <person name="Ma Z."/>
            <person name="Wang X."/>
            <person name="Liu H."/>
        </authorList>
    </citation>
    <scope>NUCLEOTIDE SEQUENCE</scope>
    <source>
        <strain>MP145</strain>
    </source>
</reference>
<dbReference type="InterPro" id="IPR046348">
    <property type="entry name" value="SIS_dom_sf"/>
</dbReference>
<evidence type="ECO:0000313" key="6">
    <source>
        <dbReference type="EMBL" id="ADE19402.1"/>
    </source>
</evidence>
<dbReference type="STRING" id="512564.MCRO_0278"/>
<reference evidence="7" key="1">
    <citation type="submission" date="2010-03" db="EMBL/GenBank/DDBJ databases">
        <title>The complete genome of Mycoplasma crocodyli MP145.</title>
        <authorList>
            <person name="Glass J.I."/>
            <person name="Durkin A.S."/>
            <person name="Hostetler J."/>
            <person name="Jackson J."/>
            <person name="Johnson J."/>
            <person name="May M.A."/>
            <person name="Paralanov V."/>
            <person name="Radune D."/>
            <person name="Szczypinski B."/>
            <person name="Brown D.R."/>
        </authorList>
    </citation>
    <scope>NUCLEOTIDE SEQUENCE [LARGE SCALE GENOMIC DNA]</scope>
    <source>
        <strain evidence="7">ATCC 51981 / MP145</strain>
    </source>
</reference>
<dbReference type="PANTHER" id="PTHR30514:SF10">
    <property type="entry name" value="MURR_RPIR FAMILY TRANSCRIPTIONAL REGULATOR"/>
    <property type="match status" value="1"/>
</dbReference>
<dbReference type="KEGG" id="mcd:MCRO_0278"/>
<dbReference type="Pfam" id="PF01418">
    <property type="entry name" value="HTH_6"/>
    <property type="match status" value="1"/>
</dbReference>
<dbReference type="Proteomes" id="UP000001845">
    <property type="component" value="Chromosome"/>
</dbReference>
<dbReference type="SUPFAM" id="SSF53697">
    <property type="entry name" value="SIS domain"/>
    <property type="match status" value="1"/>
</dbReference>
<gene>
    <name evidence="6" type="ordered locus">MCRO_0278</name>
</gene>
<evidence type="ECO:0000256" key="2">
    <source>
        <dbReference type="ARBA" id="ARBA00023125"/>
    </source>
</evidence>
<dbReference type="PANTHER" id="PTHR30514">
    <property type="entry name" value="GLUCOKINASE"/>
    <property type="match status" value="1"/>
</dbReference>
<keyword evidence="3" id="KW-0804">Transcription</keyword>
<dbReference type="eggNOG" id="COG1737">
    <property type="taxonomic scope" value="Bacteria"/>
</dbReference>
<dbReference type="InterPro" id="IPR009057">
    <property type="entry name" value="Homeodomain-like_sf"/>
</dbReference>
<dbReference type="InterPro" id="IPR047640">
    <property type="entry name" value="RpiR-like"/>
</dbReference>
<reference evidence="6 7" key="3">
    <citation type="journal article" date="2011" name="J. Bacteriol.">
        <title>Genome sequences of Mycoplasma alligatoris A21JP2T and Mycoplasma crocodyli MP145T.</title>
        <authorList>
            <person name="Brown D.R."/>
            <person name="Farmerie W.G."/>
            <person name="May M."/>
            <person name="Benders G.A."/>
            <person name="Durkin A.S."/>
            <person name="Hlavinka K."/>
            <person name="Hostetler J."/>
            <person name="Jackson J."/>
            <person name="Johnson J."/>
            <person name="Miller R.H."/>
            <person name="Paralanov V."/>
            <person name="Radune D."/>
            <person name="Szczypinski B."/>
            <person name="Glass J.I."/>
        </authorList>
    </citation>
    <scope>NUCLEOTIDE SEQUENCE [LARGE SCALE GENOMIC DNA]</scope>
    <source>
        <strain evidence="7">ATCC 51981 / MP145</strain>
    </source>
</reference>